<evidence type="ECO:0000313" key="4">
    <source>
        <dbReference type="EMBL" id="OCK78502.1"/>
    </source>
</evidence>
<dbReference type="FunFam" id="3.40.50.720:FF:000084">
    <property type="entry name" value="Short-chain dehydrogenase reductase"/>
    <property type="match status" value="1"/>
</dbReference>
<dbReference type="Pfam" id="PF13561">
    <property type="entry name" value="adh_short_C2"/>
    <property type="match status" value="1"/>
</dbReference>
<dbReference type="PANTHER" id="PTHR24321:SF8">
    <property type="entry name" value="ESTRADIOL 17-BETA-DEHYDROGENASE 8-RELATED"/>
    <property type="match status" value="1"/>
</dbReference>
<evidence type="ECO:0000313" key="5">
    <source>
        <dbReference type="Proteomes" id="UP000250266"/>
    </source>
</evidence>
<dbReference type="InterPro" id="IPR002347">
    <property type="entry name" value="SDR_fam"/>
</dbReference>
<dbReference type="PRINTS" id="PR00081">
    <property type="entry name" value="GDHRDH"/>
</dbReference>
<protein>
    <submittedName>
        <fullName evidence="4">Oxidoreductase</fullName>
    </submittedName>
</protein>
<keyword evidence="2" id="KW-0521">NADP</keyword>
<evidence type="ECO:0000256" key="1">
    <source>
        <dbReference type="ARBA" id="ARBA00006484"/>
    </source>
</evidence>
<accession>A0A8E2E6X1</accession>
<keyword evidence="5" id="KW-1185">Reference proteome</keyword>
<dbReference type="EMBL" id="KV745055">
    <property type="protein sequence ID" value="OCK78502.1"/>
    <property type="molecule type" value="Genomic_DNA"/>
</dbReference>
<dbReference type="CDD" id="cd05233">
    <property type="entry name" value="SDR_c"/>
    <property type="match status" value="1"/>
</dbReference>
<evidence type="ECO:0000256" key="2">
    <source>
        <dbReference type="ARBA" id="ARBA00022857"/>
    </source>
</evidence>
<evidence type="ECO:0000256" key="3">
    <source>
        <dbReference type="ARBA" id="ARBA00023002"/>
    </source>
</evidence>
<comment type="similarity">
    <text evidence="1">Belongs to the short-chain dehydrogenases/reductases (SDR) family.</text>
</comment>
<keyword evidence="3" id="KW-0560">Oxidoreductase</keyword>
<dbReference type="Gene3D" id="3.40.50.720">
    <property type="entry name" value="NAD(P)-binding Rossmann-like Domain"/>
    <property type="match status" value="1"/>
</dbReference>
<proteinExistence type="inferred from homology"/>
<dbReference type="AlphaFoldDB" id="A0A8E2E6X1"/>
<dbReference type="InterPro" id="IPR036291">
    <property type="entry name" value="NAD(P)-bd_dom_sf"/>
</dbReference>
<organism evidence="4 5">
    <name type="scientific">Lepidopterella palustris CBS 459.81</name>
    <dbReference type="NCBI Taxonomy" id="1314670"/>
    <lineage>
        <taxon>Eukaryota</taxon>
        <taxon>Fungi</taxon>
        <taxon>Dikarya</taxon>
        <taxon>Ascomycota</taxon>
        <taxon>Pezizomycotina</taxon>
        <taxon>Dothideomycetes</taxon>
        <taxon>Pleosporomycetidae</taxon>
        <taxon>Mytilinidiales</taxon>
        <taxon>Argynnaceae</taxon>
        <taxon>Lepidopterella</taxon>
    </lineage>
</organism>
<dbReference type="Proteomes" id="UP000250266">
    <property type="component" value="Unassembled WGS sequence"/>
</dbReference>
<reference evidence="4 5" key="1">
    <citation type="journal article" date="2016" name="Nat. Commun.">
        <title>Ectomycorrhizal ecology is imprinted in the genome of the dominant symbiotic fungus Cenococcum geophilum.</title>
        <authorList>
            <consortium name="DOE Joint Genome Institute"/>
            <person name="Peter M."/>
            <person name="Kohler A."/>
            <person name="Ohm R.A."/>
            <person name="Kuo A."/>
            <person name="Krutzmann J."/>
            <person name="Morin E."/>
            <person name="Arend M."/>
            <person name="Barry K.W."/>
            <person name="Binder M."/>
            <person name="Choi C."/>
            <person name="Clum A."/>
            <person name="Copeland A."/>
            <person name="Grisel N."/>
            <person name="Haridas S."/>
            <person name="Kipfer T."/>
            <person name="LaButti K."/>
            <person name="Lindquist E."/>
            <person name="Lipzen A."/>
            <person name="Maire R."/>
            <person name="Meier B."/>
            <person name="Mihaltcheva S."/>
            <person name="Molinier V."/>
            <person name="Murat C."/>
            <person name="Poggeler S."/>
            <person name="Quandt C.A."/>
            <person name="Sperisen C."/>
            <person name="Tritt A."/>
            <person name="Tisserant E."/>
            <person name="Crous P.W."/>
            <person name="Henrissat B."/>
            <person name="Nehls U."/>
            <person name="Egli S."/>
            <person name="Spatafora J.W."/>
            <person name="Grigoriev I.V."/>
            <person name="Martin F.M."/>
        </authorList>
    </citation>
    <scope>NUCLEOTIDE SEQUENCE [LARGE SCALE GENOMIC DNA]</scope>
    <source>
        <strain evidence="4 5">CBS 459.81</strain>
    </source>
</reference>
<gene>
    <name evidence="4" type="ORF">K432DRAFT_356628</name>
</gene>
<sequence length="263" mass="27471">MDFPGVALVTGGASGIGKATALRFAAEGCKRIAIADVNLALLQKTESEISSTYPEVAVKAILLDVRSQASVQAAVDEVVATFGRIDYCANVAGILRFGDTVVLSASDFELVYQVNLRGVFFCAKAEISQMLKQEPLVSKDSPWPARGAIVNVSSQAGLMGNGDLPCYVATKHGVVGLSKSDGLKYAAKGIRVNALCPGTIETPILGDLPQGEAGAKRAAERTREIAMGRVGQPDEIAHCVMFLTSGRSSFVTATTLAAHGGLR</sequence>
<dbReference type="PRINTS" id="PR00080">
    <property type="entry name" value="SDRFAMILY"/>
</dbReference>
<dbReference type="GO" id="GO:0016491">
    <property type="term" value="F:oxidoreductase activity"/>
    <property type="evidence" value="ECO:0007669"/>
    <property type="project" value="UniProtKB-KW"/>
</dbReference>
<dbReference type="SUPFAM" id="SSF51735">
    <property type="entry name" value="NAD(P)-binding Rossmann-fold domains"/>
    <property type="match status" value="1"/>
</dbReference>
<name>A0A8E2E6X1_9PEZI</name>
<dbReference type="PANTHER" id="PTHR24321">
    <property type="entry name" value="DEHYDROGENASES, SHORT CHAIN"/>
    <property type="match status" value="1"/>
</dbReference>
<dbReference type="OrthoDB" id="5840532at2759"/>